<keyword evidence="2" id="KW-0732">Signal</keyword>
<dbReference type="EMBL" id="OV696695">
    <property type="protein sequence ID" value="CAH1238763.1"/>
    <property type="molecule type" value="Genomic_DNA"/>
</dbReference>
<proteinExistence type="predicted"/>
<sequence>MKVVYLVCLVLTVAVAVQGGRVKRDAKEQSNEKRDAFMNDLEKVRSFEKQFSKNGQLHDQGLKTAHVVRDFLKAGKAWQAKKRGLSVKEASNEEEVGKRGAFVGDLLNAVQFEKQFSKKGQLSPNEEKAAKAVREYREFTQAWEEKKNAEGRRDSLLSDLQKTIDFEKKFSHEGKLSQHERKAAKAVGDFLKSGKAWEAKKKGLKVQESRSNEGEQEKRSGFLNNLKETLQFEKQFYKKGKMSAQESKVAQQAREFLKIGQAWEKSKKAKN</sequence>
<reference evidence="3" key="1">
    <citation type="submission" date="2022-01" db="EMBL/GenBank/DDBJ databases">
        <authorList>
            <person name="Braso-Vives M."/>
        </authorList>
    </citation>
    <scope>NUCLEOTIDE SEQUENCE</scope>
</reference>
<feature type="region of interest" description="Disordered" evidence="1">
    <location>
        <begin position="201"/>
        <end position="222"/>
    </location>
</feature>
<accession>A0A8J9VY70</accession>
<protein>
    <submittedName>
        <fullName evidence="3">Hypp5629 protein</fullName>
    </submittedName>
</protein>
<dbReference type="AlphaFoldDB" id="A0A8J9VY70"/>
<organism evidence="3 4">
    <name type="scientific">Branchiostoma lanceolatum</name>
    <name type="common">Common lancelet</name>
    <name type="synonym">Amphioxus lanceolatum</name>
    <dbReference type="NCBI Taxonomy" id="7740"/>
    <lineage>
        <taxon>Eukaryota</taxon>
        <taxon>Metazoa</taxon>
        <taxon>Chordata</taxon>
        <taxon>Cephalochordata</taxon>
        <taxon>Leptocardii</taxon>
        <taxon>Amphioxiformes</taxon>
        <taxon>Branchiostomatidae</taxon>
        <taxon>Branchiostoma</taxon>
    </lineage>
</organism>
<keyword evidence="4" id="KW-1185">Reference proteome</keyword>
<name>A0A8J9VY70_BRALA</name>
<gene>
    <name evidence="3" type="primary">Hypp5629</name>
    <name evidence="3" type="ORF">BLAG_LOCUS3230</name>
</gene>
<feature type="chain" id="PRO_5035477808" evidence="2">
    <location>
        <begin position="20"/>
        <end position="271"/>
    </location>
</feature>
<evidence type="ECO:0000313" key="4">
    <source>
        <dbReference type="Proteomes" id="UP000838412"/>
    </source>
</evidence>
<dbReference type="Proteomes" id="UP000838412">
    <property type="component" value="Chromosome 10"/>
</dbReference>
<feature type="signal peptide" evidence="2">
    <location>
        <begin position="1"/>
        <end position="19"/>
    </location>
</feature>
<dbReference type="OrthoDB" id="10039999at2759"/>
<feature type="compositionally biased region" description="Basic and acidic residues" evidence="1">
    <location>
        <begin position="201"/>
        <end position="220"/>
    </location>
</feature>
<evidence type="ECO:0000256" key="2">
    <source>
        <dbReference type="SAM" id="SignalP"/>
    </source>
</evidence>
<evidence type="ECO:0000256" key="1">
    <source>
        <dbReference type="SAM" id="MobiDB-lite"/>
    </source>
</evidence>
<evidence type="ECO:0000313" key="3">
    <source>
        <dbReference type="EMBL" id="CAH1238763.1"/>
    </source>
</evidence>